<dbReference type="PROSITE" id="PS50994">
    <property type="entry name" value="INTEGRASE"/>
    <property type="match status" value="1"/>
</dbReference>
<dbReference type="InterPro" id="IPR043128">
    <property type="entry name" value="Rev_trsase/Diguanyl_cyclase"/>
</dbReference>
<dbReference type="PANTHER" id="PTHR37984">
    <property type="entry name" value="PROTEIN CBG26694"/>
    <property type="match status" value="1"/>
</dbReference>
<dbReference type="AlphaFoldDB" id="A0AAD9REA4"/>
<evidence type="ECO:0000259" key="1">
    <source>
        <dbReference type="PROSITE" id="PS50994"/>
    </source>
</evidence>
<organism evidence="2 3">
    <name type="scientific">Odynerus spinipes</name>
    <dbReference type="NCBI Taxonomy" id="1348599"/>
    <lineage>
        <taxon>Eukaryota</taxon>
        <taxon>Metazoa</taxon>
        <taxon>Ecdysozoa</taxon>
        <taxon>Arthropoda</taxon>
        <taxon>Hexapoda</taxon>
        <taxon>Insecta</taxon>
        <taxon>Pterygota</taxon>
        <taxon>Neoptera</taxon>
        <taxon>Endopterygota</taxon>
        <taxon>Hymenoptera</taxon>
        <taxon>Apocrita</taxon>
        <taxon>Aculeata</taxon>
        <taxon>Vespoidea</taxon>
        <taxon>Vespidae</taxon>
        <taxon>Eumeninae</taxon>
        <taxon>Odynerus</taxon>
    </lineage>
</organism>
<dbReference type="SUPFAM" id="SSF56672">
    <property type="entry name" value="DNA/RNA polymerases"/>
    <property type="match status" value="1"/>
</dbReference>
<dbReference type="InterPro" id="IPR001584">
    <property type="entry name" value="Integrase_cat-core"/>
</dbReference>
<sequence>MMSTFRGTDCHVYIDDIHIACNSMDEGFDLLTKALEILHKKKLLINISKYRFFQETIDYLGREISQMGVRPGLPKVDALMKTESPRDVKQVRQFLGRNPVECLAVDITSSEWIKVAQLQDDKIKIIQEILISGDVQPEVKEYFEKYDLKGGVVFRRTETGNKWLVPRAARWNVGMRKFVTKYVKACLNCLYYKTSAGKKPGYLHPIDKVAIPFHTVHLDHVGPFKYSKRRNTQILTIVDGFTKFCILEAVRSTKTKYVIKALLTIFAIFGVPTRIITDRGSAFTSHSFEAFCKEYGIKHVLNAVATPRANGQCERVNRTLLDALATTCAGESEDAWDESVKKVQSALNNTINRSTRSTPSRLLYGFKPRSMADAALLSAIQDTFDQVDLAEIRRVAKDNNVGEQGKQKRMFDAKRFKPPKYAVDDVVMWRSSAAPTTGESRKLNAKAKGPFKVRPILPNDRWLCYPPRADITYSPRASEHRYGPTRNLL</sequence>
<proteinExistence type="predicted"/>
<dbReference type="GO" id="GO:0003676">
    <property type="term" value="F:nucleic acid binding"/>
    <property type="evidence" value="ECO:0007669"/>
    <property type="project" value="InterPro"/>
</dbReference>
<comment type="caution">
    <text evidence="2">The sequence shown here is derived from an EMBL/GenBank/DDBJ whole genome shotgun (WGS) entry which is preliminary data.</text>
</comment>
<gene>
    <name evidence="2" type="ORF">KPH14_000866</name>
</gene>
<dbReference type="InterPro" id="IPR050951">
    <property type="entry name" value="Retrovirus_Pol_polyprotein"/>
</dbReference>
<protein>
    <recommendedName>
        <fullName evidence="1">Integrase catalytic domain-containing protein</fullName>
    </recommendedName>
</protein>
<dbReference type="FunFam" id="3.30.420.10:FF:000032">
    <property type="entry name" value="Retrovirus-related Pol polyprotein from transposon 297-like Protein"/>
    <property type="match status" value="1"/>
</dbReference>
<reference evidence="2" key="1">
    <citation type="submission" date="2021-08" db="EMBL/GenBank/DDBJ databases">
        <authorList>
            <person name="Misof B."/>
            <person name="Oliver O."/>
            <person name="Podsiadlowski L."/>
            <person name="Donath A."/>
            <person name="Peters R."/>
            <person name="Mayer C."/>
            <person name="Rust J."/>
            <person name="Gunkel S."/>
            <person name="Lesny P."/>
            <person name="Martin S."/>
            <person name="Oeyen J.P."/>
            <person name="Petersen M."/>
            <person name="Panagiotis P."/>
            <person name="Wilbrandt J."/>
            <person name="Tanja T."/>
        </authorList>
    </citation>
    <scope>NUCLEOTIDE SEQUENCE</scope>
    <source>
        <strain evidence="2">GBR_01_08_01A</strain>
        <tissue evidence="2">Thorax + abdomen</tissue>
    </source>
</reference>
<dbReference type="PANTHER" id="PTHR37984:SF5">
    <property type="entry name" value="PROTEIN NYNRIN-LIKE"/>
    <property type="match status" value="1"/>
</dbReference>
<dbReference type="EMBL" id="JAIFRP010000548">
    <property type="protein sequence ID" value="KAK2578126.1"/>
    <property type="molecule type" value="Genomic_DNA"/>
</dbReference>
<dbReference type="InterPro" id="IPR036397">
    <property type="entry name" value="RNaseH_sf"/>
</dbReference>
<dbReference type="GO" id="GO:0042575">
    <property type="term" value="C:DNA polymerase complex"/>
    <property type="evidence" value="ECO:0007669"/>
    <property type="project" value="UniProtKB-ARBA"/>
</dbReference>
<dbReference type="GO" id="GO:0071897">
    <property type="term" value="P:DNA biosynthetic process"/>
    <property type="evidence" value="ECO:0007669"/>
    <property type="project" value="UniProtKB-ARBA"/>
</dbReference>
<dbReference type="InterPro" id="IPR012337">
    <property type="entry name" value="RNaseH-like_sf"/>
</dbReference>
<reference evidence="2" key="2">
    <citation type="journal article" date="2023" name="Commun. Biol.">
        <title>Intrasexual cuticular hydrocarbon dimorphism in a wasp sheds light on hydrocarbon biosynthesis genes in Hymenoptera.</title>
        <authorList>
            <person name="Moris V.C."/>
            <person name="Podsiadlowski L."/>
            <person name="Martin S."/>
            <person name="Oeyen J.P."/>
            <person name="Donath A."/>
            <person name="Petersen M."/>
            <person name="Wilbrandt J."/>
            <person name="Misof B."/>
            <person name="Liedtke D."/>
            <person name="Thamm M."/>
            <person name="Scheiner R."/>
            <person name="Schmitt T."/>
            <person name="Niehuis O."/>
        </authorList>
    </citation>
    <scope>NUCLEOTIDE SEQUENCE</scope>
    <source>
        <strain evidence="2">GBR_01_08_01A</strain>
    </source>
</reference>
<dbReference type="Proteomes" id="UP001258017">
    <property type="component" value="Unassembled WGS sequence"/>
</dbReference>
<dbReference type="InterPro" id="IPR043502">
    <property type="entry name" value="DNA/RNA_pol_sf"/>
</dbReference>
<dbReference type="GO" id="GO:0015074">
    <property type="term" value="P:DNA integration"/>
    <property type="evidence" value="ECO:0007669"/>
    <property type="project" value="InterPro"/>
</dbReference>
<dbReference type="Gene3D" id="3.30.70.270">
    <property type="match status" value="1"/>
</dbReference>
<evidence type="ECO:0000313" key="2">
    <source>
        <dbReference type="EMBL" id="KAK2578126.1"/>
    </source>
</evidence>
<feature type="domain" description="Integrase catalytic" evidence="1">
    <location>
        <begin position="208"/>
        <end position="367"/>
    </location>
</feature>
<accession>A0AAD9REA4</accession>
<dbReference type="Gene3D" id="3.30.420.10">
    <property type="entry name" value="Ribonuclease H-like superfamily/Ribonuclease H"/>
    <property type="match status" value="1"/>
</dbReference>
<keyword evidence="3" id="KW-1185">Reference proteome</keyword>
<evidence type="ECO:0000313" key="3">
    <source>
        <dbReference type="Proteomes" id="UP001258017"/>
    </source>
</evidence>
<dbReference type="SUPFAM" id="SSF53098">
    <property type="entry name" value="Ribonuclease H-like"/>
    <property type="match status" value="1"/>
</dbReference>
<dbReference type="Pfam" id="PF00665">
    <property type="entry name" value="rve"/>
    <property type="match status" value="1"/>
</dbReference>
<name>A0AAD9REA4_9HYME</name>